<evidence type="ECO:0000313" key="7">
    <source>
        <dbReference type="EMBL" id="ORB55968.1"/>
    </source>
</evidence>
<evidence type="ECO:0000259" key="6">
    <source>
        <dbReference type="Pfam" id="PF08768"/>
    </source>
</evidence>
<gene>
    <name evidence="7" type="ORF">BST42_06145</name>
</gene>
<evidence type="ECO:0000256" key="1">
    <source>
        <dbReference type="ARBA" id="ARBA00022617"/>
    </source>
</evidence>
<dbReference type="GO" id="GO:0020037">
    <property type="term" value="F:heme binding"/>
    <property type="evidence" value="ECO:0007669"/>
    <property type="project" value="UniProtKB-UniRule"/>
</dbReference>
<keyword evidence="1 5" id="KW-0349">Heme</keyword>
<evidence type="ECO:0000256" key="3">
    <source>
        <dbReference type="ARBA" id="ARBA00023004"/>
    </source>
</evidence>
<comment type="domain">
    <text evidence="5">Forms a 10-stranded antiparallel beta-barrel structure able to accommodate a hydrophobic ligand in its interior. In fact, this fold hosts the heme group, which is located in a wide surface cleft.</text>
</comment>
<dbReference type="EMBL" id="MVIH01000002">
    <property type="protein sequence ID" value="ORB55968.1"/>
    <property type="molecule type" value="Genomic_DNA"/>
</dbReference>
<dbReference type="InterPro" id="IPR045165">
    <property type="entry name" value="Nitrobindin"/>
</dbReference>
<dbReference type="InterPro" id="IPR054873">
    <property type="entry name" value="PeroxynitIsom"/>
</dbReference>
<dbReference type="EC" id="5.99.-.-" evidence="5"/>
<dbReference type="SUPFAM" id="SSF50814">
    <property type="entry name" value="Lipocalins"/>
    <property type="match status" value="1"/>
</dbReference>
<dbReference type="RefSeq" id="WP_083117669.1">
    <property type="nucleotide sequence ID" value="NZ_JACKUO010000022.1"/>
</dbReference>
<feature type="binding site" description="axial binding residue" evidence="5">
    <location>
        <position position="151"/>
    </location>
    <ligand>
        <name>heme b</name>
        <dbReference type="ChEBI" id="CHEBI:60344"/>
    </ligand>
    <ligandPart>
        <name>Fe</name>
        <dbReference type="ChEBI" id="CHEBI:18248"/>
    </ligandPart>
</feature>
<dbReference type="InterPro" id="IPR014878">
    <property type="entry name" value="THAP4-like_heme-bd"/>
</dbReference>
<reference evidence="7 8" key="1">
    <citation type="submission" date="2016-12" db="EMBL/GenBank/DDBJ databases">
        <title>The new phylogeny of genus Mycobacterium.</title>
        <authorList>
            <person name="Tortoli E."/>
            <person name="Trovato A."/>
            <person name="Cirillo D.M."/>
        </authorList>
    </citation>
    <scope>NUCLEOTIDE SEQUENCE [LARGE SCALE GENOMIC DNA]</scope>
    <source>
        <strain evidence="7 8">DSM 44223</strain>
    </source>
</reference>
<dbReference type="GO" id="GO:0062213">
    <property type="term" value="F:peroxynitrite isomerase activity"/>
    <property type="evidence" value="ECO:0007669"/>
    <property type="project" value="UniProtKB-UniRule"/>
</dbReference>
<organism evidence="7 8">
    <name type="scientific">Mycolicibacterium rhodesiae</name>
    <name type="common">Mycobacterium rhodesiae</name>
    <dbReference type="NCBI Taxonomy" id="36814"/>
    <lineage>
        <taxon>Bacteria</taxon>
        <taxon>Bacillati</taxon>
        <taxon>Actinomycetota</taxon>
        <taxon>Actinomycetes</taxon>
        <taxon>Mycobacteriales</taxon>
        <taxon>Mycobacteriaceae</taxon>
        <taxon>Mycolicibacterium</taxon>
    </lineage>
</organism>
<dbReference type="AlphaFoldDB" id="A0A1X0J2M2"/>
<keyword evidence="2 5" id="KW-0479">Metal-binding</keyword>
<feature type="domain" description="THAP4-like heme-binding" evidence="6">
    <location>
        <begin position="8"/>
        <end position="158"/>
    </location>
</feature>
<keyword evidence="8" id="KW-1185">Reference proteome</keyword>
<comment type="pathway">
    <text evidence="5">Nitrogen metabolism.</text>
</comment>
<feature type="short sequence motif" description="GXWXGXG" evidence="5">
    <location>
        <begin position="16"/>
        <end position="22"/>
    </location>
</feature>
<dbReference type="Proteomes" id="UP000192534">
    <property type="component" value="Unassembled WGS sequence"/>
</dbReference>
<accession>A0A1X0J2M2</accession>
<evidence type="ECO:0000256" key="2">
    <source>
        <dbReference type="ARBA" id="ARBA00022723"/>
    </source>
</evidence>
<dbReference type="Gene3D" id="2.40.128.20">
    <property type="match status" value="1"/>
</dbReference>
<comment type="similarity">
    <text evidence="5">Belongs to the nitrobindin family.</text>
</comment>
<evidence type="ECO:0000256" key="4">
    <source>
        <dbReference type="ARBA" id="ARBA00023235"/>
    </source>
</evidence>
<dbReference type="OrthoDB" id="4804006at2"/>
<dbReference type="Pfam" id="PF08768">
    <property type="entry name" value="THAP4_heme-bd"/>
    <property type="match status" value="1"/>
</dbReference>
<dbReference type="PANTHER" id="PTHR15854:SF4">
    <property type="entry name" value="PEROXYNITRITE ISOMERASE THAP4"/>
    <property type="match status" value="1"/>
</dbReference>
<dbReference type="InterPro" id="IPR012674">
    <property type="entry name" value="Calycin"/>
</dbReference>
<feature type="binding site" evidence="5">
    <location>
        <position position="28"/>
    </location>
    <ligand>
        <name>heme b</name>
        <dbReference type="ChEBI" id="CHEBI:60344"/>
    </ligand>
</feature>
<dbReference type="NCBIfam" id="NF045819">
    <property type="entry name" value="PeroxynitIsom"/>
    <property type="match status" value="1"/>
</dbReference>
<keyword evidence="4 5" id="KW-0413">Isomerase</keyword>
<dbReference type="InterPro" id="IPR022939">
    <property type="entry name" value="Nb(III)_bact/plant"/>
</dbReference>
<sequence length="161" mass="17170">MPELHPDLAVLAPLLGTWTGTGTGEYPTIETFGYVEEIAIGHIGKPFLTYSQRTRAADDGRPLHAETGYLRVPSPGRIELVVAHPTGVTEIDEGTLSVTDNGLAIELDSTSIGLTGSAKNVTALSRSFQLAGDELSYTVRMAAVGVPLTHHLAATLHRQQR</sequence>
<comment type="caution">
    <text evidence="7">The sequence shown here is derived from an EMBL/GenBank/DDBJ whole genome shotgun (WGS) entry which is preliminary data.</text>
</comment>
<evidence type="ECO:0000256" key="5">
    <source>
        <dbReference type="HAMAP-Rule" id="MF_01297"/>
    </source>
</evidence>
<comment type="catalytic activity">
    <reaction evidence="5">
        <text>peroxynitrite = nitrate</text>
        <dbReference type="Rhea" id="RHEA:63116"/>
        <dbReference type="ChEBI" id="CHEBI:17632"/>
        <dbReference type="ChEBI" id="CHEBI:25941"/>
    </reaction>
</comment>
<protein>
    <recommendedName>
        <fullName evidence="5">Peroxynitrite isomerase</fullName>
        <ecNumber evidence="5">5.99.-.-</ecNumber>
    </recommendedName>
    <alternativeName>
        <fullName evidence="5">Ferric nitrobindin</fullName>
        <shortName evidence="5">Nb(III)</shortName>
    </alternativeName>
</protein>
<keyword evidence="3 5" id="KW-0408">Iron</keyword>
<feature type="binding site" evidence="5">
    <location>
        <position position="119"/>
    </location>
    <ligand>
        <name>heme b</name>
        <dbReference type="ChEBI" id="CHEBI:60344"/>
    </ligand>
</feature>
<name>A0A1X0J2M2_MYCRH</name>
<dbReference type="CDD" id="cd07828">
    <property type="entry name" value="lipocalin_heme-bd-THAP4-like"/>
    <property type="match status" value="1"/>
</dbReference>
<dbReference type="GO" id="GO:0046872">
    <property type="term" value="F:metal ion binding"/>
    <property type="evidence" value="ECO:0007669"/>
    <property type="project" value="UniProtKB-KW"/>
</dbReference>
<comment type="function">
    <text evidence="5">Heme-binding protein able to scavenge peroxynitrite and to protect free L-tyrosine against peroxynitrite-mediated nitration, by acting as a peroxynitrite isomerase that converts peroxynitrite to nitrate. Therefore, this protein likely plays a role in peroxynitrite sensing and in the detoxification of reactive nitrogen and oxygen species (RNS and ROS, respectively). Is able to bind nitric oxide (NO) in vitro, but may act as a sensor of peroxynitrite levels in vivo.</text>
</comment>
<evidence type="ECO:0000313" key="8">
    <source>
        <dbReference type="Proteomes" id="UP000192534"/>
    </source>
</evidence>
<dbReference type="PANTHER" id="PTHR15854">
    <property type="entry name" value="THAP4 PROTEIN"/>
    <property type="match status" value="1"/>
</dbReference>
<proteinExistence type="inferred from homology"/>
<comment type="cofactor">
    <cofactor evidence="5">
        <name>heme b</name>
        <dbReference type="ChEBI" id="CHEBI:60344"/>
    </cofactor>
    <text evidence="5">Binds 1 heme b group per subunit, that coordinates a highly solvent-exposed Fe(III) atom.</text>
</comment>
<dbReference type="HAMAP" id="MF_01297">
    <property type="entry name" value="nitrobindin"/>
    <property type="match status" value="1"/>
</dbReference>